<dbReference type="Proteomes" id="UP000324222">
    <property type="component" value="Unassembled WGS sequence"/>
</dbReference>
<gene>
    <name evidence="1" type="ORF">E2C01_060387</name>
</gene>
<reference evidence="1 2" key="1">
    <citation type="submission" date="2019-05" db="EMBL/GenBank/DDBJ databases">
        <title>Another draft genome of Portunus trituberculatus and its Hox gene families provides insights of decapod evolution.</title>
        <authorList>
            <person name="Jeong J.-H."/>
            <person name="Song I."/>
            <person name="Kim S."/>
            <person name="Choi T."/>
            <person name="Kim D."/>
            <person name="Ryu S."/>
            <person name="Kim W."/>
        </authorList>
    </citation>
    <scope>NUCLEOTIDE SEQUENCE [LARGE SCALE GENOMIC DNA]</scope>
    <source>
        <tissue evidence="1">Muscle</tissue>
    </source>
</reference>
<sequence>MSIKWSNRTQISSYKCVPVLKRLNEEVRIVKTVTINLLTSKDSS</sequence>
<evidence type="ECO:0000313" key="1">
    <source>
        <dbReference type="EMBL" id="MPC66239.1"/>
    </source>
</evidence>
<dbReference type="EMBL" id="VSRR010024501">
    <property type="protein sequence ID" value="MPC66239.1"/>
    <property type="molecule type" value="Genomic_DNA"/>
</dbReference>
<protein>
    <submittedName>
        <fullName evidence="1">Uncharacterized protein</fullName>
    </submittedName>
</protein>
<comment type="caution">
    <text evidence="1">The sequence shown here is derived from an EMBL/GenBank/DDBJ whole genome shotgun (WGS) entry which is preliminary data.</text>
</comment>
<accession>A0A5B7H8Q7</accession>
<organism evidence="1 2">
    <name type="scientific">Portunus trituberculatus</name>
    <name type="common">Swimming crab</name>
    <name type="synonym">Neptunus trituberculatus</name>
    <dbReference type="NCBI Taxonomy" id="210409"/>
    <lineage>
        <taxon>Eukaryota</taxon>
        <taxon>Metazoa</taxon>
        <taxon>Ecdysozoa</taxon>
        <taxon>Arthropoda</taxon>
        <taxon>Crustacea</taxon>
        <taxon>Multicrustacea</taxon>
        <taxon>Malacostraca</taxon>
        <taxon>Eumalacostraca</taxon>
        <taxon>Eucarida</taxon>
        <taxon>Decapoda</taxon>
        <taxon>Pleocyemata</taxon>
        <taxon>Brachyura</taxon>
        <taxon>Eubrachyura</taxon>
        <taxon>Portunoidea</taxon>
        <taxon>Portunidae</taxon>
        <taxon>Portuninae</taxon>
        <taxon>Portunus</taxon>
    </lineage>
</organism>
<dbReference type="AlphaFoldDB" id="A0A5B7H8Q7"/>
<proteinExistence type="predicted"/>
<evidence type="ECO:0000313" key="2">
    <source>
        <dbReference type="Proteomes" id="UP000324222"/>
    </source>
</evidence>
<keyword evidence="2" id="KW-1185">Reference proteome</keyword>
<name>A0A5B7H8Q7_PORTR</name>